<sequence length="89" mass="9893">MVCLRDVRRLLVPHPSVHKKSDLVRLEEGRLDTLGWVGFTAFNTGRVRGGGRVWAGRGNVDLPAMLPLFSILATFASHSLIELPRHHPS</sequence>
<evidence type="ECO:0000313" key="2">
    <source>
        <dbReference type="Proteomes" id="UP000324222"/>
    </source>
</evidence>
<name>A0A5B7GV10_PORTR</name>
<dbReference type="AlphaFoldDB" id="A0A5B7GV10"/>
<protein>
    <submittedName>
        <fullName evidence="1">Uncharacterized protein</fullName>
    </submittedName>
</protein>
<gene>
    <name evidence="1" type="ORF">E2C01_055344</name>
</gene>
<dbReference type="Proteomes" id="UP000324222">
    <property type="component" value="Unassembled WGS sequence"/>
</dbReference>
<evidence type="ECO:0000313" key="1">
    <source>
        <dbReference type="EMBL" id="MPC61275.1"/>
    </source>
</evidence>
<dbReference type="EMBL" id="VSRR010018360">
    <property type="protein sequence ID" value="MPC61275.1"/>
    <property type="molecule type" value="Genomic_DNA"/>
</dbReference>
<accession>A0A5B7GV10</accession>
<keyword evidence="2" id="KW-1185">Reference proteome</keyword>
<proteinExistence type="predicted"/>
<reference evidence="1 2" key="1">
    <citation type="submission" date="2019-05" db="EMBL/GenBank/DDBJ databases">
        <title>Another draft genome of Portunus trituberculatus and its Hox gene families provides insights of decapod evolution.</title>
        <authorList>
            <person name="Jeong J.-H."/>
            <person name="Song I."/>
            <person name="Kim S."/>
            <person name="Choi T."/>
            <person name="Kim D."/>
            <person name="Ryu S."/>
            <person name="Kim W."/>
        </authorList>
    </citation>
    <scope>NUCLEOTIDE SEQUENCE [LARGE SCALE GENOMIC DNA]</scope>
    <source>
        <tissue evidence="1">Muscle</tissue>
    </source>
</reference>
<comment type="caution">
    <text evidence="1">The sequence shown here is derived from an EMBL/GenBank/DDBJ whole genome shotgun (WGS) entry which is preliminary data.</text>
</comment>
<organism evidence="1 2">
    <name type="scientific">Portunus trituberculatus</name>
    <name type="common">Swimming crab</name>
    <name type="synonym">Neptunus trituberculatus</name>
    <dbReference type="NCBI Taxonomy" id="210409"/>
    <lineage>
        <taxon>Eukaryota</taxon>
        <taxon>Metazoa</taxon>
        <taxon>Ecdysozoa</taxon>
        <taxon>Arthropoda</taxon>
        <taxon>Crustacea</taxon>
        <taxon>Multicrustacea</taxon>
        <taxon>Malacostraca</taxon>
        <taxon>Eumalacostraca</taxon>
        <taxon>Eucarida</taxon>
        <taxon>Decapoda</taxon>
        <taxon>Pleocyemata</taxon>
        <taxon>Brachyura</taxon>
        <taxon>Eubrachyura</taxon>
        <taxon>Portunoidea</taxon>
        <taxon>Portunidae</taxon>
        <taxon>Portuninae</taxon>
        <taxon>Portunus</taxon>
    </lineage>
</organism>